<proteinExistence type="inferred from homology"/>
<dbReference type="OrthoDB" id="10014216at2759"/>
<dbReference type="SFLD" id="SFLDG01128">
    <property type="entry name" value="C1.4:_5'-Nucleotidase_Like"/>
    <property type="match status" value="1"/>
</dbReference>
<dbReference type="EMBL" id="VTPC01090703">
    <property type="protein sequence ID" value="KAF2881726.1"/>
    <property type="molecule type" value="Genomic_DNA"/>
</dbReference>
<organism evidence="10 11">
    <name type="scientific">Ignelater luminosus</name>
    <name type="common">Cucubano</name>
    <name type="synonym">Pyrophorus luminosus</name>
    <dbReference type="NCBI Taxonomy" id="2038154"/>
    <lineage>
        <taxon>Eukaryota</taxon>
        <taxon>Metazoa</taxon>
        <taxon>Ecdysozoa</taxon>
        <taxon>Arthropoda</taxon>
        <taxon>Hexapoda</taxon>
        <taxon>Insecta</taxon>
        <taxon>Pterygota</taxon>
        <taxon>Neoptera</taxon>
        <taxon>Endopterygota</taxon>
        <taxon>Coleoptera</taxon>
        <taxon>Polyphaga</taxon>
        <taxon>Elateriformia</taxon>
        <taxon>Elateroidea</taxon>
        <taxon>Elateridae</taxon>
        <taxon>Agrypninae</taxon>
        <taxon>Pyrophorini</taxon>
        <taxon>Ignelater</taxon>
    </lineage>
</organism>
<evidence type="ECO:0000313" key="11">
    <source>
        <dbReference type="Proteomes" id="UP000801492"/>
    </source>
</evidence>
<dbReference type="NCBIfam" id="TIGR01544">
    <property type="entry name" value="HAD-SF-IE"/>
    <property type="match status" value="1"/>
</dbReference>
<protein>
    <recommendedName>
        <fullName evidence="3 9">5'-nucleotidase</fullName>
        <ecNumber evidence="3 9">3.1.3.5</ecNumber>
    </recommendedName>
</protein>
<accession>A0A8K0CAG6</accession>
<dbReference type="EC" id="3.1.3.5" evidence="3 9"/>
<evidence type="ECO:0000256" key="3">
    <source>
        <dbReference type="ARBA" id="ARBA00012643"/>
    </source>
</evidence>
<evidence type="ECO:0000256" key="9">
    <source>
        <dbReference type="RuleBase" id="RU361276"/>
    </source>
</evidence>
<keyword evidence="4" id="KW-0479">Metal-binding</keyword>
<keyword evidence="8 9" id="KW-0546">Nucleotide metabolism</keyword>
<comment type="similarity">
    <text evidence="2 9">Belongs to the pyrimidine 5'-nucleotidase family.</text>
</comment>
<evidence type="ECO:0000256" key="8">
    <source>
        <dbReference type="ARBA" id="ARBA00023080"/>
    </source>
</evidence>
<dbReference type="GO" id="GO:0009117">
    <property type="term" value="P:nucleotide metabolic process"/>
    <property type="evidence" value="ECO:0007669"/>
    <property type="project" value="UniProtKB-KW"/>
</dbReference>
<evidence type="ECO:0000256" key="7">
    <source>
        <dbReference type="ARBA" id="ARBA00022842"/>
    </source>
</evidence>
<evidence type="ECO:0000256" key="1">
    <source>
        <dbReference type="ARBA" id="ARBA00000815"/>
    </source>
</evidence>
<dbReference type="SUPFAM" id="SSF56784">
    <property type="entry name" value="HAD-like"/>
    <property type="match status" value="1"/>
</dbReference>
<evidence type="ECO:0000256" key="6">
    <source>
        <dbReference type="ARBA" id="ARBA00022801"/>
    </source>
</evidence>
<dbReference type="InterPro" id="IPR036412">
    <property type="entry name" value="HAD-like_sf"/>
</dbReference>
<dbReference type="GO" id="GO:0000166">
    <property type="term" value="F:nucleotide binding"/>
    <property type="evidence" value="ECO:0007669"/>
    <property type="project" value="UniProtKB-KW"/>
</dbReference>
<dbReference type="InterPro" id="IPR006434">
    <property type="entry name" value="Pyrimidine_nucleotidase_eu"/>
</dbReference>
<evidence type="ECO:0000256" key="5">
    <source>
        <dbReference type="ARBA" id="ARBA00022741"/>
    </source>
</evidence>
<keyword evidence="9" id="KW-0963">Cytoplasm</keyword>
<gene>
    <name evidence="10" type="ORF">ILUMI_24423</name>
</gene>
<dbReference type="PANTHER" id="PTHR13045:SF0">
    <property type="entry name" value="7-METHYLGUANOSINE PHOSPHATE-SPECIFIC 5'-NUCLEOTIDASE"/>
    <property type="match status" value="1"/>
</dbReference>
<evidence type="ECO:0000313" key="10">
    <source>
        <dbReference type="EMBL" id="KAF2881726.1"/>
    </source>
</evidence>
<keyword evidence="6 9" id="KW-0378">Hydrolase</keyword>
<dbReference type="SFLD" id="SFLDS00003">
    <property type="entry name" value="Haloacid_Dehalogenase"/>
    <property type="match status" value="1"/>
</dbReference>
<dbReference type="AlphaFoldDB" id="A0A8K0CAG6"/>
<dbReference type="GO" id="GO:0000287">
    <property type="term" value="F:magnesium ion binding"/>
    <property type="evidence" value="ECO:0007669"/>
    <property type="project" value="InterPro"/>
</dbReference>
<dbReference type="Gene3D" id="1.10.150.340">
    <property type="entry name" value="Pyrimidine 5'-nucleotidase (UMPH-1), N-terminal domain"/>
    <property type="match status" value="1"/>
</dbReference>
<dbReference type="Pfam" id="PF05822">
    <property type="entry name" value="UMPH-1"/>
    <property type="match status" value="1"/>
</dbReference>
<comment type="caution">
    <text evidence="10">The sequence shown here is derived from an EMBL/GenBank/DDBJ whole genome shotgun (WGS) entry which is preliminary data.</text>
</comment>
<dbReference type="PANTHER" id="PTHR13045">
    <property type="entry name" value="5'-NUCLEOTIDASE"/>
    <property type="match status" value="1"/>
</dbReference>
<evidence type="ECO:0000256" key="4">
    <source>
        <dbReference type="ARBA" id="ARBA00022723"/>
    </source>
</evidence>
<reference evidence="10" key="1">
    <citation type="submission" date="2019-08" db="EMBL/GenBank/DDBJ databases">
        <title>The genome of the North American firefly Photinus pyralis.</title>
        <authorList>
            <consortium name="Photinus pyralis genome working group"/>
            <person name="Fallon T.R."/>
            <person name="Sander Lower S.E."/>
            <person name="Weng J.-K."/>
        </authorList>
    </citation>
    <scope>NUCLEOTIDE SEQUENCE</scope>
    <source>
        <strain evidence="10">TRF0915ILg1</strain>
        <tissue evidence="10">Whole body</tissue>
    </source>
</reference>
<keyword evidence="5 9" id="KW-0547">Nucleotide-binding</keyword>
<dbReference type="Gene3D" id="3.40.50.1000">
    <property type="entry name" value="HAD superfamily/HAD-like"/>
    <property type="match status" value="1"/>
</dbReference>
<comment type="subcellular location">
    <subcellularLocation>
        <location evidence="9">Cytoplasm</location>
    </subcellularLocation>
</comment>
<dbReference type="FunFam" id="3.40.50.1000:FF:000032">
    <property type="entry name" value="Cytosolic 5-nucleotidase 3-like"/>
    <property type="match status" value="1"/>
</dbReference>
<sequence length="293" mass="32767">MPINYISEIKELTNPNVHIKDKDHVNKIIHDIVNGGVKKLQIVSDFDRTITKQHENGKKHLSSFGMFIKCPSVTKKYLEAEKYLTAKYFPLEVDPSIPSQEKRKLMEEWWSLTEEALKGMAVSEGEIEKTAAAADPSLRDGTAELFKDLNKANVPILVFSAGLGDLVVAVLKHCDVLFPNVKVISNFLKYDEQGVIQGFNGETIHVLNKNEFALKGTEYYDLIKNRDNVILMGDSTGDAGMADGVSHANAVLKIGFLYDHVNDSLPSFMDAFDIVLEDDQTMDVIRSILKHVL</sequence>
<dbReference type="GO" id="GO:0008253">
    <property type="term" value="F:5'-nucleotidase activity"/>
    <property type="evidence" value="ECO:0007669"/>
    <property type="project" value="UniProtKB-EC"/>
</dbReference>
<dbReference type="InterPro" id="IPR023214">
    <property type="entry name" value="HAD_sf"/>
</dbReference>
<keyword evidence="11" id="KW-1185">Reference proteome</keyword>
<name>A0A8K0CAG6_IGNLU</name>
<dbReference type="Proteomes" id="UP000801492">
    <property type="component" value="Unassembled WGS sequence"/>
</dbReference>
<evidence type="ECO:0000256" key="2">
    <source>
        <dbReference type="ARBA" id="ARBA00008389"/>
    </source>
</evidence>
<keyword evidence="7" id="KW-0460">Magnesium</keyword>
<comment type="catalytic activity">
    <reaction evidence="1 9">
        <text>a ribonucleoside 5'-phosphate + H2O = a ribonucleoside + phosphate</text>
        <dbReference type="Rhea" id="RHEA:12484"/>
        <dbReference type="ChEBI" id="CHEBI:15377"/>
        <dbReference type="ChEBI" id="CHEBI:18254"/>
        <dbReference type="ChEBI" id="CHEBI:43474"/>
        <dbReference type="ChEBI" id="CHEBI:58043"/>
        <dbReference type="EC" id="3.1.3.5"/>
    </reaction>
</comment>
<dbReference type="GO" id="GO:0005737">
    <property type="term" value="C:cytoplasm"/>
    <property type="evidence" value="ECO:0007669"/>
    <property type="project" value="UniProtKB-SubCell"/>
</dbReference>